<dbReference type="Pfam" id="PF01979">
    <property type="entry name" value="Amidohydro_1"/>
    <property type="match status" value="1"/>
</dbReference>
<sequence length="487" mass="52999">MIGMTIKRMLRATLVLLTLWMVQTAMLSVARAASDLYTGLILIDPVKETRTADSYVLVTDGRIAATGTGVPPASLKAVRIHDFSGRYALPGFIDAHAHITAGPQQIQMRSGAPLITNEGKDDITQHSARIALAFGVTTLRNPGGDPEANARYDRAIASGAWIGPEALHAGAVIQPPPMGGASFAYPRSEIEWQAEAAREAALGMRYFKLYVGLSEVELETGIRVAHQHGLKAIAHLNTISWTRAAQLGIDGLEHALPTSPDLLEPPQRELYVAELGPNSKFMYRWFELVDYDGPLMQELFALLSRKRVVVNLTLLVNKLIYNADDLELAFPSIGSSVADLEKLMHPEMKTNLEMFKASAAGWTQEDYRRARAVMPKVLEFARRLHQLGVPMIIGTDGLGGGPHYAQELALHVEAGIPVWEVLRMSTSGAADVMGIGHRTGRLEPGFEADIAFLNADPILDIVNAAKVYGVLNNGRFLLSADLTEDAQ</sequence>
<reference evidence="3" key="1">
    <citation type="submission" date="2020-01" db="EMBL/GenBank/DDBJ databases">
        <title>'Steroidobacter agaridevorans' sp. nov., agar-degrading bacteria isolated from rhizosphere soils.</title>
        <authorList>
            <person name="Ikenaga M."/>
            <person name="Kataoka M."/>
            <person name="Murouchi A."/>
            <person name="Katsuragi S."/>
            <person name="Sakai M."/>
        </authorList>
    </citation>
    <scope>NUCLEOTIDE SEQUENCE [LARGE SCALE GENOMIC DNA]</scope>
    <source>
        <strain evidence="3">YU21-B</strain>
    </source>
</reference>
<dbReference type="Gene3D" id="3.20.20.140">
    <property type="entry name" value="Metal-dependent hydrolases"/>
    <property type="match status" value="2"/>
</dbReference>
<dbReference type="Proteomes" id="UP000445000">
    <property type="component" value="Unassembled WGS sequence"/>
</dbReference>
<dbReference type="SUPFAM" id="SSF51556">
    <property type="entry name" value="Metallo-dependent hydrolases"/>
    <property type="match status" value="1"/>
</dbReference>
<protein>
    <recommendedName>
        <fullName evidence="1">Amidohydrolase-related domain-containing protein</fullName>
    </recommendedName>
</protein>
<dbReference type="InterPro" id="IPR006680">
    <property type="entry name" value="Amidohydro-rel"/>
</dbReference>
<organism evidence="2 3">
    <name type="scientific">Steroidobacter agaridevorans</name>
    <dbReference type="NCBI Taxonomy" id="2695856"/>
    <lineage>
        <taxon>Bacteria</taxon>
        <taxon>Pseudomonadati</taxon>
        <taxon>Pseudomonadota</taxon>
        <taxon>Gammaproteobacteria</taxon>
        <taxon>Steroidobacterales</taxon>
        <taxon>Steroidobacteraceae</taxon>
        <taxon>Steroidobacter</taxon>
    </lineage>
</organism>
<evidence type="ECO:0000313" key="3">
    <source>
        <dbReference type="Proteomes" id="UP000445000"/>
    </source>
</evidence>
<feature type="domain" description="Amidohydrolase-related" evidence="1">
    <location>
        <begin position="87"/>
        <end position="475"/>
    </location>
</feature>
<evidence type="ECO:0000313" key="2">
    <source>
        <dbReference type="EMBL" id="GFE82457.1"/>
    </source>
</evidence>
<comment type="caution">
    <text evidence="2">The sequence shown here is derived from an EMBL/GenBank/DDBJ whole genome shotgun (WGS) entry which is preliminary data.</text>
</comment>
<dbReference type="InterPro" id="IPR032466">
    <property type="entry name" value="Metal_Hydrolase"/>
</dbReference>
<dbReference type="InterPro" id="IPR051781">
    <property type="entry name" value="Metallo-dep_Hydrolase"/>
</dbReference>
<dbReference type="GO" id="GO:0016810">
    <property type="term" value="F:hydrolase activity, acting on carbon-nitrogen (but not peptide) bonds"/>
    <property type="evidence" value="ECO:0007669"/>
    <property type="project" value="InterPro"/>
</dbReference>
<dbReference type="PANTHER" id="PTHR43135">
    <property type="entry name" value="ALPHA-D-RIBOSE 1-METHYLPHOSPHONATE 5-TRIPHOSPHATE DIPHOSPHATASE"/>
    <property type="match status" value="1"/>
</dbReference>
<dbReference type="PANTHER" id="PTHR43135:SF3">
    <property type="entry name" value="ALPHA-D-RIBOSE 1-METHYLPHOSPHONATE 5-TRIPHOSPHATE DIPHOSPHATASE"/>
    <property type="match status" value="1"/>
</dbReference>
<proteinExistence type="predicted"/>
<dbReference type="Gene3D" id="2.30.40.10">
    <property type="entry name" value="Urease, subunit C, domain 1"/>
    <property type="match status" value="2"/>
</dbReference>
<evidence type="ECO:0000259" key="1">
    <source>
        <dbReference type="Pfam" id="PF01979"/>
    </source>
</evidence>
<dbReference type="AlphaFoldDB" id="A0A829YGK7"/>
<dbReference type="InterPro" id="IPR011059">
    <property type="entry name" value="Metal-dep_hydrolase_composite"/>
</dbReference>
<keyword evidence="3" id="KW-1185">Reference proteome</keyword>
<dbReference type="SUPFAM" id="SSF51338">
    <property type="entry name" value="Composite domain of metallo-dependent hydrolases"/>
    <property type="match status" value="1"/>
</dbReference>
<gene>
    <name evidence="2" type="ORF">GCM10011487_44570</name>
</gene>
<name>A0A829YGK7_9GAMM</name>
<accession>A0A829YGK7</accession>
<dbReference type="EMBL" id="BLJN01000004">
    <property type="protein sequence ID" value="GFE82457.1"/>
    <property type="molecule type" value="Genomic_DNA"/>
</dbReference>